<dbReference type="GO" id="GO:0005886">
    <property type="term" value="C:plasma membrane"/>
    <property type="evidence" value="ECO:0007669"/>
    <property type="project" value="UniProtKB-SubCell"/>
</dbReference>
<dbReference type="AlphaFoldDB" id="A0A940IEY0"/>
<dbReference type="Proteomes" id="UP000712007">
    <property type="component" value="Unassembled WGS sequence"/>
</dbReference>
<comment type="caution">
    <text evidence="8">The sequence shown here is derived from an EMBL/GenBank/DDBJ whole genome shotgun (WGS) entry which is preliminary data.</text>
</comment>
<protein>
    <submittedName>
        <fullName evidence="8">PspC domain-containing protein</fullName>
    </submittedName>
</protein>
<gene>
    <name evidence="8" type="ORF">IAC51_04945</name>
</gene>
<evidence type="ECO:0000256" key="4">
    <source>
        <dbReference type="ARBA" id="ARBA00022989"/>
    </source>
</evidence>
<name>A0A940IEY0_9BACT</name>
<evidence type="ECO:0000256" key="5">
    <source>
        <dbReference type="ARBA" id="ARBA00023136"/>
    </source>
</evidence>
<evidence type="ECO:0000256" key="6">
    <source>
        <dbReference type="SAM" id="Phobius"/>
    </source>
</evidence>
<dbReference type="PANTHER" id="PTHR33885">
    <property type="entry name" value="PHAGE SHOCK PROTEIN C"/>
    <property type="match status" value="1"/>
</dbReference>
<keyword evidence="3 6" id="KW-0812">Transmembrane</keyword>
<proteinExistence type="predicted"/>
<evidence type="ECO:0000256" key="3">
    <source>
        <dbReference type="ARBA" id="ARBA00022692"/>
    </source>
</evidence>
<evidence type="ECO:0000313" key="9">
    <source>
        <dbReference type="Proteomes" id="UP000712007"/>
    </source>
</evidence>
<dbReference type="InterPro" id="IPR052027">
    <property type="entry name" value="PspC"/>
</dbReference>
<feature type="transmembrane region" description="Helical" evidence="6">
    <location>
        <begin position="34"/>
        <end position="58"/>
    </location>
</feature>
<feature type="domain" description="Phage shock protein PspC N-terminal" evidence="7">
    <location>
        <begin position="4"/>
        <end position="61"/>
    </location>
</feature>
<keyword evidence="2" id="KW-1003">Cell membrane</keyword>
<evidence type="ECO:0000256" key="2">
    <source>
        <dbReference type="ARBA" id="ARBA00022475"/>
    </source>
</evidence>
<dbReference type="PANTHER" id="PTHR33885:SF3">
    <property type="entry name" value="PHAGE SHOCK PROTEIN C"/>
    <property type="match status" value="1"/>
</dbReference>
<evidence type="ECO:0000256" key="1">
    <source>
        <dbReference type="ARBA" id="ARBA00004162"/>
    </source>
</evidence>
<accession>A0A940IEY0</accession>
<sequence>MAGKRLHKSRDRVIAGVCGGLAEYLGWDITAVRIIYALLTVFTAFSGAIIYIILMLLMPEE</sequence>
<evidence type="ECO:0000313" key="8">
    <source>
        <dbReference type="EMBL" id="MBO8439981.1"/>
    </source>
</evidence>
<dbReference type="Pfam" id="PF04024">
    <property type="entry name" value="PspC"/>
    <property type="match status" value="1"/>
</dbReference>
<keyword evidence="4 6" id="KW-1133">Transmembrane helix</keyword>
<dbReference type="InterPro" id="IPR007168">
    <property type="entry name" value="Phageshock_PspC_N"/>
</dbReference>
<reference evidence="8" key="2">
    <citation type="journal article" date="2021" name="PeerJ">
        <title>Extensive microbial diversity within the chicken gut microbiome revealed by metagenomics and culture.</title>
        <authorList>
            <person name="Gilroy R."/>
            <person name="Ravi A."/>
            <person name="Getino M."/>
            <person name="Pursley I."/>
            <person name="Horton D.L."/>
            <person name="Alikhan N.F."/>
            <person name="Baker D."/>
            <person name="Gharbi K."/>
            <person name="Hall N."/>
            <person name="Watson M."/>
            <person name="Adriaenssens E.M."/>
            <person name="Foster-Nyarko E."/>
            <person name="Jarju S."/>
            <person name="Secka A."/>
            <person name="Antonio M."/>
            <person name="Oren A."/>
            <person name="Chaudhuri R.R."/>
            <person name="La Ragione R."/>
            <person name="Hildebrand F."/>
            <person name="Pallen M.J."/>
        </authorList>
    </citation>
    <scope>NUCLEOTIDE SEQUENCE</scope>
    <source>
        <strain evidence="8">3924</strain>
    </source>
</reference>
<dbReference type="EMBL" id="JADIMV010000083">
    <property type="protein sequence ID" value="MBO8439981.1"/>
    <property type="molecule type" value="Genomic_DNA"/>
</dbReference>
<organism evidence="8 9">
    <name type="scientific">Candidatus Aphodosoma intestinipullorum</name>
    <dbReference type="NCBI Taxonomy" id="2840674"/>
    <lineage>
        <taxon>Bacteria</taxon>
        <taxon>Pseudomonadati</taxon>
        <taxon>Bacteroidota</taxon>
        <taxon>Bacteroidia</taxon>
        <taxon>Bacteroidales</taxon>
        <taxon>Candidatus Aphodosoma</taxon>
    </lineage>
</organism>
<comment type="subcellular location">
    <subcellularLocation>
        <location evidence="1">Cell membrane</location>
        <topology evidence="1">Single-pass membrane protein</topology>
    </subcellularLocation>
</comment>
<evidence type="ECO:0000259" key="7">
    <source>
        <dbReference type="Pfam" id="PF04024"/>
    </source>
</evidence>
<keyword evidence="5 6" id="KW-0472">Membrane</keyword>
<reference evidence="8" key="1">
    <citation type="submission" date="2020-10" db="EMBL/GenBank/DDBJ databases">
        <authorList>
            <person name="Gilroy R."/>
        </authorList>
    </citation>
    <scope>NUCLEOTIDE SEQUENCE</scope>
    <source>
        <strain evidence="8">3924</strain>
    </source>
</reference>